<dbReference type="InterPro" id="IPR046121">
    <property type="entry name" value="DUF6118"/>
</dbReference>
<protein>
    <submittedName>
        <fullName evidence="1">Uncharacterized protein</fullName>
    </submittedName>
</protein>
<reference evidence="1 2" key="1">
    <citation type="submission" date="2020-07" db="EMBL/GenBank/DDBJ databases">
        <authorList>
            <person name="Sun Q."/>
        </authorList>
    </citation>
    <scope>NUCLEOTIDE SEQUENCE [LARGE SCALE GENOMIC DNA]</scope>
    <source>
        <strain evidence="1 2">CGMCC 1.13654</strain>
    </source>
</reference>
<dbReference type="RefSeq" id="WP_160364706.1">
    <property type="nucleotide sequence ID" value="NZ_JACEIB010000001.1"/>
</dbReference>
<dbReference type="Proteomes" id="UP000570166">
    <property type="component" value="Unassembled WGS sequence"/>
</dbReference>
<sequence length="69" mass="7453">MAAHIIGEPSLWDAGARMMKGGDPAAWQAILSTDKIRRQNLDALTACERAAAKAGKPERCSILIEAQEF</sequence>
<dbReference type="EMBL" id="JACEIB010000001">
    <property type="protein sequence ID" value="MBA2932594.1"/>
    <property type="molecule type" value="Genomic_DNA"/>
</dbReference>
<dbReference type="AlphaFoldDB" id="A0A838L057"/>
<keyword evidence="2" id="KW-1185">Reference proteome</keyword>
<evidence type="ECO:0000313" key="1">
    <source>
        <dbReference type="EMBL" id="MBA2932594.1"/>
    </source>
</evidence>
<evidence type="ECO:0000313" key="2">
    <source>
        <dbReference type="Proteomes" id="UP000570166"/>
    </source>
</evidence>
<proteinExistence type="predicted"/>
<comment type="caution">
    <text evidence="1">The sequence shown here is derived from an EMBL/GenBank/DDBJ whole genome shotgun (WGS) entry which is preliminary data.</text>
</comment>
<name>A0A838L057_9SPHN</name>
<gene>
    <name evidence="1" type="ORF">HZF05_00670</name>
</gene>
<accession>A0A838L057</accession>
<organism evidence="1 2">
    <name type="scientific">Sphingomonas chungangi</name>
    <dbReference type="NCBI Taxonomy" id="2683589"/>
    <lineage>
        <taxon>Bacteria</taxon>
        <taxon>Pseudomonadati</taxon>
        <taxon>Pseudomonadota</taxon>
        <taxon>Alphaproteobacteria</taxon>
        <taxon>Sphingomonadales</taxon>
        <taxon>Sphingomonadaceae</taxon>
        <taxon>Sphingomonas</taxon>
    </lineage>
</organism>
<dbReference type="Pfam" id="PF19613">
    <property type="entry name" value="DUF6118"/>
    <property type="match status" value="1"/>
</dbReference>